<dbReference type="KEGG" id="rca:Rcas_0337"/>
<dbReference type="Pfam" id="PF00753">
    <property type="entry name" value="Lactamase_B"/>
    <property type="match status" value="1"/>
</dbReference>
<dbReference type="InterPro" id="IPR050855">
    <property type="entry name" value="NDM-1-like"/>
</dbReference>
<dbReference type="Proteomes" id="UP000000263">
    <property type="component" value="Chromosome"/>
</dbReference>
<dbReference type="InterPro" id="IPR036866">
    <property type="entry name" value="RibonucZ/Hydroxyglut_hydro"/>
</dbReference>
<dbReference type="Gene3D" id="3.60.15.10">
    <property type="entry name" value="Ribonuclease Z/Hydroxyacylglutathione hydrolase-like"/>
    <property type="match status" value="1"/>
</dbReference>
<evidence type="ECO:0000313" key="3">
    <source>
        <dbReference type="Proteomes" id="UP000000263"/>
    </source>
</evidence>
<sequence>MSPEPITRYDTSGNIRIYRMPLRVFPGMSANVYVVIAGDYAALIDTGSGLGESDADLRAAFAALRSDWNERLTWTDLRRIIITHAHIDHYGGLTALRTLTDAPIAVHELDRRVLTHHEERFVMARRALAAFLRRAGVSPAKHAMLLQLYGWSKNLFRSVDVATTFREGDMIDDLFRVYHSPGHCPGQVCLHIGDVLLSADHVLPQTSIFLPPESITLSTGLDHYLRALRAIDALSGIRLTLGGHGAPIDDLHGWIERIIGAQEQRLDQVRALCSEPHTIAELTAALYPAAAGYEELLALQKAGAYVEYLDMRGELTIANLADVDLDESAAPRYWRG</sequence>
<dbReference type="SUPFAM" id="SSF56281">
    <property type="entry name" value="Metallo-hydrolase/oxidoreductase"/>
    <property type="match status" value="1"/>
</dbReference>
<dbReference type="EMBL" id="CP000804">
    <property type="protein sequence ID" value="ABU56469.1"/>
    <property type="molecule type" value="Genomic_DNA"/>
</dbReference>
<dbReference type="RefSeq" id="WP_011997873.1">
    <property type="nucleotide sequence ID" value="NC_009767.1"/>
</dbReference>
<dbReference type="OrthoDB" id="9761531at2"/>
<dbReference type="eggNOG" id="COG0491">
    <property type="taxonomic scope" value="Bacteria"/>
</dbReference>
<evidence type="ECO:0000259" key="1">
    <source>
        <dbReference type="SMART" id="SM00849"/>
    </source>
</evidence>
<keyword evidence="3" id="KW-1185">Reference proteome</keyword>
<proteinExistence type="predicted"/>
<accession>A7NG82</accession>
<dbReference type="HOGENOM" id="CLU_048478_0_2_0"/>
<evidence type="ECO:0000313" key="2">
    <source>
        <dbReference type="EMBL" id="ABU56469.1"/>
    </source>
</evidence>
<dbReference type="STRING" id="383372.Rcas_0337"/>
<dbReference type="InterPro" id="IPR001279">
    <property type="entry name" value="Metallo-B-lactamas"/>
</dbReference>
<dbReference type="PANTHER" id="PTHR42951">
    <property type="entry name" value="METALLO-BETA-LACTAMASE DOMAIN-CONTAINING"/>
    <property type="match status" value="1"/>
</dbReference>
<dbReference type="AlphaFoldDB" id="A7NG82"/>
<dbReference type="SMART" id="SM00849">
    <property type="entry name" value="Lactamase_B"/>
    <property type="match status" value="1"/>
</dbReference>
<organism evidence="2 3">
    <name type="scientific">Roseiflexus castenholzii (strain DSM 13941 / HLO8)</name>
    <dbReference type="NCBI Taxonomy" id="383372"/>
    <lineage>
        <taxon>Bacteria</taxon>
        <taxon>Bacillati</taxon>
        <taxon>Chloroflexota</taxon>
        <taxon>Chloroflexia</taxon>
        <taxon>Chloroflexales</taxon>
        <taxon>Roseiflexineae</taxon>
        <taxon>Roseiflexaceae</taxon>
        <taxon>Roseiflexus</taxon>
    </lineage>
</organism>
<protein>
    <submittedName>
        <fullName evidence="2">Beta-lactamase domain protein</fullName>
    </submittedName>
</protein>
<feature type="domain" description="Metallo-beta-lactamase" evidence="1">
    <location>
        <begin position="29"/>
        <end position="244"/>
    </location>
</feature>
<name>A7NG82_ROSCS</name>
<gene>
    <name evidence="2" type="ordered locus">Rcas_0337</name>
</gene>
<reference evidence="2 3" key="1">
    <citation type="submission" date="2007-08" db="EMBL/GenBank/DDBJ databases">
        <title>Complete sequence of Roseiflexus castenholzii DSM 13941.</title>
        <authorList>
            <consortium name="US DOE Joint Genome Institute"/>
            <person name="Copeland A."/>
            <person name="Lucas S."/>
            <person name="Lapidus A."/>
            <person name="Barry K."/>
            <person name="Glavina del Rio T."/>
            <person name="Dalin E."/>
            <person name="Tice H."/>
            <person name="Pitluck S."/>
            <person name="Thompson L.S."/>
            <person name="Brettin T."/>
            <person name="Bruce D."/>
            <person name="Detter J.C."/>
            <person name="Han C."/>
            <person name="Tapia R."/>
            <person name="Schmutz J."/>
            <person name="Larimer F."/>
            <person name="Land M."/>
            <person name="Hauser L."/>
            <person name="Kyrpides N."/>
            <person name="Mikhailova N."/>
            <person name="Bryant D.A."/>
            <person name="Hanada S."/>
            <person name="Tsukatani Y."/>
            <person name="Richardson P."/>
        </authorList>
    </citation>
    <scope>NUCLEOTIDE SEQUENCE [LARGE SCALE GENOMIC DNA]</scope>
    <source>
        <strain evidence="3">DSM 13941 / HLO8</strain>
    </source>
</reference>